<dbReference type="Proteomes" id="UP000325313">
    <property type="component" value="Unassembled WGS sequence"/>
</dbReference>
<dbReference type="PANTHER" id="PTHR31912">
    <property type="entry name" value="IP13529P"/>
    <property type="match status" value="1"/>
</dbReference>
<evidence type="ECO:0000313" key="2">
    <source>
        <dbReference type="EMBL" id="KAA1137940.1"/>
    </source>
</evidence>
<feature type="region of interest" description="Disordered" evidence="1">
    <location>
        <begin position="558"/>
        <end position="582"/>
    </location>
</feature>
<sequence>MRAKIRSMSDHSIIQKESVFGQPMFGLDIKELISDDLRNPLVAPHLEFVPEEAHGSNIYKLSQSAKWLKHLDSDLRVQMVEENNKHFYIFEPVQLKNCDIIIPVFFHTENEKLHAKCYTPKIKSNTNHSKLEIHIAHKISFDDPCLKTLSVDKFSLIYEEIKLNDGAKLSECCGDFMIEEESDSKIPLPNPWRQKANKKILRHVPINLYCDDTSGNKSKKWNKHICYYFTLSGLPPKISNQQFNCHFLCTSNIAGPLELGEMVVEQLNDTATNGFVAYDSTLGQEVHVMTSILCFLADSPMHAEITNTHVPGNALNSCRCCTLKSETLIARQKIPYLAQFTQKKSNGADCPNPLRTMEETKQNSKKLWTETKKTLTLEKLRVESSKLAVQDQLNLKFSKQVFDFQAEKISLVARGEELPTHMEQDIPQKLVDMEDKEPKRMFNPYLELKGFDTVKDTPVEVLHNIQSALNVQHDCQRGECKLTETEFTTVERQKSSTHKKLELEHTNDGRYIINLASLSSVNDHRRFSKVLILRPGPLQWVNALHDGLEKWRTCAEKKQKRARNKTSTSAAKKIRLDPDLLE</sequence>
<reference evidence="2 3" key="1">
    <citation type="submission" date="2019-05" db="EMBL/GenBank/DDBJ databases">
        <title>Emergence of the Ug99 lineage of the wheat stem rust pathogen through somatic hybridization.</title>
        <authorList>
            <person name="Li F."/>
            <person name="Upadhyaya N.M."/>
            <person name="Sperschneider J."/>
            <person name="Matny O."/>
            <person name="Nguyen-Phuc H."/>
            <person name="Mago R."/>
            <person name="Raley C."/>
            <person name="Miller M.E."/>
            <person name="Silverstein K.A.T."/>
            <person name="Henningsen E."/>
            <person name="Hirsch C.D."/>
            <person name="Visser B."/>
            <person name="Pretorius Z.A."/>
            <person name="Steffenson B.J."/>
            <person name="Schwessinger B."/>
            <person name="Dodds P.N."/>
            <person name="Figueroa M."/>
        </authorList>
    </citation>
    <scope>NUCLEOTIDE SEQUENCE [LARGE SCALE GENOMIC DNA]</scope>
    <source>
        <strain evidence="2 3">Ug99</strain>
    </source>
</reference>
<evidence type="ECO:0000256" key="1">
    <source>
        <dbReference type="SAM" id="MobiDB-lite"/>
    </source>
</evidence>
<name>A0A5B0SJG1_PUCGR</name>
<gene>
    <name evidence="2" type="ORF">PGTUg99_011710</name>
</gene>
<dbReference type="PANTHER" id="PTHR31912:SF34">
    <property type="entry name" value="NOTOCHORD-RELATED PROTEIN"/>
    <property type="match status" value="1"/>
</dbReference>
<evidence type="ECO:0000313" key="3">
    <source>
        <dbReference type="Proteomes" id="UP000325313"/>
    </source>
</evidence>
<proteinExistence type="predicted"/>
<accession>A0A5B0SJG1</accession>
<organism evidence="2 3">
    <name type="scientific">Puccinia graminis f. sp. tritici</name>
    <dbReference type="NCBI Taxonomy" id="56615"/>
    <lineage>
        <taxon>Eukaryota</taxon>
        <taxon>Fungi</taxon>
        <taxon>Dikarya</taxon>
        <taxon>Basidiomycota</taxon>
        <taxon>Pucciniomycotina</taxon>
        <taxon>Pucciniomycetes</taxon>
        <taxon>Pucciniales</taxon>
        <taxon>Pucciniaceae</taxon>
        <taxon>Puccinia</taxon>
    </lineage>
</organism>
<protein>
    <submittedName>
        <fullName evidence="2">Uncharacterized protein</fullName>
    </submittedName>
</protein>
<comment type="caution">
    <text evidence="2">The sequence shown here is derived from an EMBL/GenBank/DDBJ whole genome shotgun (WGS) entry which is preliminary data.</text>
</comment>
<dbReference type="EMBL" id="VDEP01000004">
    <property type="protein sequence ID" value="KAA1137940.1"/>
    <property type="molecule type" value="Genomic_DNA"/>
</dbReference>
<dbReference type="AlphaFoldDB" id="A0A5B0SJG1"/>